<keyword evidence="6" id="KW-1185">Reference proteome</keyword>
<comment type="similarity">
    <text evidence="1">Belongs to the sulfotransferase 1 family.</text>
</comment>
<accession>A0A0M0JFF8</accession>
<dbReference type="AlphaFoldDB" id="A0A0M0JFF8"/>
<feature type="transmembrane region" description="Helical" evidence="3">
    <location>
        <begin position="63"/>
        <end position="82"/>
    </location>
</feature>
<feature type="domain" description="Sulfotransferase" evidence="4">
    <location>
        <begin position="177"/>
        <end position="423"/>
    </location>
</feature>
<reference evidence="6" key="1">
    <citation type="journal article" date="2015" name="PLoS Genet.">
        <title>Genome Sequence and Transcriptome Analyses of Chrysochromulina tobin: Metabolic Tools for Enhanced Algal Fitness in the Prominent Order Prymnesiales (Haptophyceae).</title>
        <authorList>
            <person name="Hovde B.T."/>
            <person name="Deodato C.R."/>
            <person name="Hunsperger H.M."/>
            <person name="Ryken S.A."/>
            <person name="Yost W."/>
            <person name="Jha R.K."/>
            <person name="Patterson J."/>
            <person name="Monnat R.J. Jr."/>
            <person name="Barlow S.B."/>
            <person name="Starkenburg S.R."/>
            <person name="Cattolico R.A."/>
        </authorList>
    </citation>
    <scope>NUCLEOTIDE SEQUENCE</scope>
    <source>
        <strain evidence="6">CCMP291</strain>
    </source>
</reference>
<dbReference type="Pfam" id="PF00685">
    <property type="entry name" value="Sulfotransfer_1"/>
    <property type="match status" value="1"/>
</dbReference>
<keyword evidence="3" id="KW-0472">Membrane</keyword>
<evidence type="ECO:0000256" key="3">
    <source>
        <dbReference type="SAM" id="Phobius"/>
    </source>
</evidence>
<evidence type="ECO:0000313" key="5">
    <source>
        <dbReference type="EMBL" id="KOO25185.1"/>
    </source>
</evidence>
<sequence>TFDGGSLGVCVVLEQLSPRGSSSVGATAASKPSVGRLRLSVSLSAAPFRIWSCAAAMPTTRELVALGAVAAVSVATVWLAWWRQSRGSGGRNRVVESDSSSLTDIRKKCREFWGKDWYEAAEDVKEARKLVAAAALGGAPADSATRALANGEEPMPLLPITSERTVALCAALPLREGDVFVASFPKSGTTWMQHIVHTLATDGQSPLAHVSDACPFFEVDRTWGADGSLAAPVQANHAKLQRRLFNTHLRWSMMPKSHPGARYVYMTRRAADACVSFYHHLAHQAAEDGGFDGTLDEFIVEWSAGRAPFGSWSAHLKSWLCGPAATDPRVLVISYEELKREPRACIGRVNAHCGFGLSDARLDQLLPQFSFEWMRSHESQFQPRSVRWVRRPEDSEEFHFIRAGRVGDGAKAFSPAQRELLGAMLARTFGGGEGAVAGKGGKGKGGAVAAVPASVAQLVA</sequence>
<dbReference type="GO" id="GO:0008146">
    <property type="term" value="F:sulfotransferase activity"/>
    <property type="evidence" value="ECO:0007669"/>
    <property type="project" value="InterPro"/>
</dbReference>
<evidence type="ECO:0000256" key="1">
    <source>
        <dbReference type="ARBA" id="ARBA00005771"/>
    </source>
</evidence>
<protein>
    <recommendedName>
        <fullName evidence="4">Sulfotransferase domain-containing protein</fullName>
    </recommendedName>
</protein>
<dbReference type="EMBL" id="JWZX01003009">
    <property type="protein sequence ID" value="KOO25185.1"/>
    <property type="molecule type" value="Genomic_DNA"/>
</dbReference>
<gene>
    <name evidence="5" type="ORF">Ctob_010357</name>
</gene>
<dbReference type="Gene3D" id="3.40.50.300">
    <property type="entry name" value="P-loop containing nucleotide triphosphate hydrolases"/>
    <property type="match status" value="1"/>
</dbReference>
<keyword evidence="3" id="KW-0812">Transmembrane</keyword>
<organism evidence="5 6">
    <name type="scientific">Chrysochromulina tobinii</name>
    <dbReference type="NCBI Taxonomy" id="1460289"/>
    <lineage>
        <taxon>Eukaryota</taxon>
        <taxon>Haptista</taxon>
        <taxon>Haptophyta</taxon>
        <taxon>Prymnesiophyceae</taxon>
        <taxon>Prymnesiales</taxon>
        <taxon>Chrysochromulinaceae</taxon>
        <taxon>Chrysochromulina</taxon>
    </lineage>
</organism>
<proteinExistence type="inferred from homology"/>
<evidence type="ECO:0000259" key="4">
    <source>
        <dbReference type="Pfam" id="PF00685"/>
    </source>
</evidence>
<dbReference type="InterPro" id="IPR000863">
    <property type="entry name" value="Sulfotransferase_dom"/>
</dbReference>
<name>A0A0M0JFF8_9EUKA</name>
<dbReference type="SUPFAM" id="SSF52540">
    <property type="entry name" value="P-loop containing nucleoside triphosphate hydrolases"/>
    <property type="match status" value="1"/>
</dbReference>
<evidence type="ECO:0000256" key="2">
    <source>
        <dbReference type="ARBA" id="ARBA00022679"/>
    </source>
</evidence>
<keyword evidence="2" id="KW-0808">Transferase</keyword>
<comment type="caution">
    <text evidence="5">The sequence shown here is derived from an EMBL/GenBank/DDBJ whole genome shotgun (WGS) entry which is preliminary data.</text>
</comment>
<dbReference type="OrthoDB" id="10262068at2759"/>
<keyword evidence="3" id="KW-1133">Transmembrane helix</keyword>
<dbReference type="PANTHER" id="PTHR11783">
    <property type="entry name" value="SULFOTRANSFERASE SULT"/>
    <property type="match status" value="1"/>
</dbReference>
<evidence type="ECO:0000313" key="6">
    <source>
        <dbReference type="Proteomes" id="UP000037460"/>
    </source>
</evidence>
<dbReference type="Proteomes" id="UP000037460">
    <property type="component" value="Unassembled WGS sequence"/>
</dbReference>
<dbReference type="InterPro" id="IPR027417">
    <property type="entry name" value="P-loop_NTPase"/>
</dbReference>
<feature type="non-terminal residue" evidence="5">
    <location>
        <position position="1"/>
    </location>
</feature>